<accession>J3NWK0</accession>
<organism evidence="3">
    <name type="scientific">Gaeumannomyces tritici (strain R3-111a-1)</name>
    <name type="common">Wheat and barley take-all root rot fungus</name>
    <name type="synonym">Gaeumannomyces graminis var. tritici</name>
    <dbReference type="NCBI Taxonomy" id="644352"/>
    <lineage>
        <taxon>Eukaryota</taxon>
        <taxon>Fungi</taxon>
        <taxon>Dikarya</taxon>
        <taxon>Ascomycota</taxon>
        <taxon>Pezizomycotina</taxon>
        <taxon>Sordariomycetes</taxon>
        <taxon>Sordariomycetidae</taxon>
        <taxon>Magnaporthales</taxon>
        <taxon>Magnaporthaceae</taxon>
        <taxon>Gaeumannomyces</taxon>
    </lineage>
</organism>
<evidence type="ECO:0000256" key="1">
    <source>
        <dbReference type="SAM" id="MobiDB-lite"/>
    </source>
</evidence>
<dbReference type="HOGENOM" id="CLU_099929_0_0_1"/>
<protein>
    <submittedName>
        <fullName evidence="3 4">Uncharacterized protein</fullName>
    </submittedName>
</protein>
<name>J3NWK0_GAET3</name>
<reference evidence="5" key="1">
    <citation type="submission" date="2010-07" db="EMBL/GenBank/DDBJ databases">
        <title>The genome sequence of Gaeumannomyces graminis var. tritici strain R3-111a-1.</title>
        <authorList>
            <consortium name="The Broad Institute Genome Sequencing Platform"/>
            <person name="Ma L.-J."/>
            <person name="Dead R."/>
            <person name="Young S."/>
            <person name="Zeng Q."/>
            <person name="Koehrsen M."/>
            <person name="Alvarado L."/>
            <person name="Berlin A."/>
            <person name="Chapman S.B."/>
            <person name="Chen Z."/>
            <person name="Freedman E."/>
            <person name="Gellesch M."/>
            <person name="Goldberg J."/>
            <person name="Griggs A."/>
            <person name="Gujja S."/>
            <person name="Heilman E.R."/>
            <person name="Heiman D."/>
            <person name="Hepburn T."/>
            <person name="Howarth C."/>
            <person name="Jen D."/>
            <person name="Larson L."/>
            <person name="Mehta T."/>
            <person name="Neiman D."/>
            <person name="Pearson M."/>
            <person name="Roberts A."/>
            <person name="Saif S."/>
            <person name="Shea T."/>
            <person name="Shenoy N."/>
            <person name="Sisk P."/>
            <person name="Stolte C."/>
            <person name="Sykes S."/>
            <person name="Walk T."/>
            <person name="White J."/>
            <person name="Yandava C."/>
            <person name="Haas B."/>
            <person name="Nusbaum C."/>
            <person name="Birren B."/>
        </authorList>
    </citation>
    <scope>NUCLEOTIDE SEQUENCE [LARGE SCALE GENOMIC DNA]</scope>
    <source>
        <strain evidence="5">R3-111a-1</strain>
    </source>
</reference>
<feature type="signal peptide" evidence="2">
    <location>
        <begin position="1"/>
        <end position="19"/>
    </location>
</feature>
<reference evidence="4" key="4">
    <citation type="journal article" date="2015" name="G3 (Bethesda)">
        <title>Genome sequences of three phytopathogenic species of the Magnaporthaceae family of fungi.</title>
        <authorList>
            <person name="Okagaki L.H."/>
            <person name="Nunes C.C."/>
            <person name="Sailsbery J."/>
            <person name="Clay B."/>
            <person name="Brown D."/>
            <person name="John T."/>
            <person name="Oh Y."/>
            <person name="Young N."/>
            <person name="Fitzgerald M."/>
            <person name="Haas B.J."/>
            <person name="Zeng Q."/>
            <person name="Young S."/>
            <person name="Adiconis X."/>
            <person name="Fan L."/>
            <person name="Levin J.Z."/>
            <person name="Mitchell T.K."/>
            <person name="Okubara P.A."/>
            <person name="Farman M.L."/>
            <person name="Kohn L.M."/>
            <person name="Birren B."/>
            <person name="Ma L.-J."/>
            <person name="Dean R.A."/>
        </authorList>
    </citation>
    <scope>NUCLEOTIDE SEQUENCE</scope>
    <source>
        <strain evidence="4">R3-111a-1</strain>
    </source>
</reference>
<dbReference type="OrthoDB" id="4160690at2759"/>
<evidence type="ECO:0000313" key="4">
    <source>
        <dbReference type="EnsemblFungi" id="EJT75732"/>
    </source>
</evidence>
<dbReference type="GeneID" id="20346121"/>
<dbReference type="EnsemblFungi" id="EJT75732">
    <property type="protein sequence ID" value="EJT75732"/>
    <property type="gene ID" value="GGTG_05663"/>
</dbReference>
<dbReference type="EMBL" id="GL385397">
    <property type="protein sequence ID" value="EJT75732.1"/>
    <property type="molecule type" value="Genomic_DNA"/>
</dbReference>
<keyword evidence="5" id="KW-1185">Reference proteome</keyword>
<proteinExistence type="predicted"/>
<evidence type="ECO:0000313" key="5">
    <source>
        <dbReference type="Proteomes" id="UP000006039"/>
    </source>
</evidence>
<keyword evidence="2" id="KW-0732">Signal</keyword>
<evidence type="ECO:0000313" key="3">
    <source>
        <dbReference type="EMBL" id="EJT75732.1"/>
    </source>
</evidence>
<feature type="chain" id="PRO_5015094496" evidence="2">
    <location>
        <begin position="20"/>
        <end position="208"/>
    </location>
</feature>
<feature type="compositionally biased region" description="Low complexity" evidence="1">
    <location>
        <begin position="121"/>
        <end position="175"/>
    </location>
</feature>
<reference evidence="3" key="3">
    <citation type="submission" date="2010-09" db="EMBL/GenBank/DDBJ databases">
        <title>Annotation of Gaeumannomyces graminis var. tritici R3-111a-1.</title>
        <authorList>
            <consortium name="The Broad Institute Genome Sequencing Platform"/>
            <person name="Ma L.-J."/>
            <person name="Dead R."/>
            <person name="Young S.K."/>
            <person name="Zeng Q."/>
            <person name="Gargeya S."/>
            <person name="Fitzgerald M."/>
            <person name="Haas B."/>
            <person name="Abouelleil A."/>
            <person name="Alvarado L."/>
            <person name="Arachchi H.M."/>
            <person name="Berlin A."/>
            <person name="Brown A."/>
            <person name="Chapman S.B."/>
            <person name="Chen Z."/>
            <person name="Dunbar C."/>
            <person name="Freedman E."/>
            <person name="Gearin G."/>
            <person name="Gellesch M."/>
            <person name="Goldberg J."/>
            <person name="Griggs A."/>
            <person name="Gujja S."/>
            <person name="Heiman D."/>
            <person name="Howarth C."/>
            <person name="Larson L."/>
            <person name="Lui A."/>
            <person name="MacDonald P.J.P."/>
            <person name="Mehta T."/>
            <person name="Montmayeur A."/>
            <person name="Murphy C."/>
            <person name="Neiman D."/>
            <person name="Pearson M."/>
            <person name="Priest M."/>
            <person name="Roberts A."/>
            <person name="Saif S."/>
            <person name="Shea T."/>
            <person name="Shenoy N."/>
            <person name="Sisk P."/>
            <person name="Stolte C."/>
            <person name="Sykes S."/>
            <person name="Yandava C."/>
            <person name="Wortman J."/>
            <person name="Nusbaum C."/>
            <person name="Birren B."/>
        </authorList>
    </citation>
    <scope>NUCLEOTIDE SEQUENCE</scope>
    <source>
        <strain evidence="3">R3-111a-1</strain>
    </source>
</reference>
<feature type="region of interest" description="Disordered" evidence="1">
    <location>
        <begin position="106"/>
        <end position="180"/>
    </location>
</feature>
<reference evidence="3" key="2">
    <citation type="submission" date="2010-07" db="EMBL/GenBank/DDBJ databases">
        <authorList>
            <consortium name="The Broad Institute Genome Sequencing Platform"/>
            <consortium name="Broad Institute Genome Sequencing Center for Infectious Disease"/>
            <person name="Ma L.-J."/>
            <person name="Dead R."/>
            <person name="Young S."/>
            <person name="Zeng Q."/>
            <person name="Koehrsen M."/>
            <person name="Alvarado L."/>
            <person name="Berlin A."/>
            <person name="Chapman S.B."/>
            <person name="Chen Z."/>
            <person name="Freedman E."/>
            <person name="Gellesch M."/>
            <person name="Goldberg J."/>
            <person name="Griggs A."/>
            <person name="Gujja S."/>
            <person name="Heilman E.R."/>
            <person name="Heiman D."/>
            <person name="Hepburn T."/>
            <person name="Howarth C."/>
            <person name="Jen D."/>
            <person name="Larson L."/>
            <person name="Mehta T."/>
            <person name="Neiman D."/>
            <person name="Pearson M."/>
            <person name="Roberts A."/>
            <person name="Saif S."/>
            <person name="Shea T."/>
            <person name="Shenoy N."/>
            <person name="Sisk P."/>
            <person name="Stolte C."/>
            <person name="Sykes S."/>
            <person name="Walk T."/>
            <person name="White J."/>
            <person name="Yandava C."/>
            <person name="Haas B."/>
            <person name="Nusbaum C."/>
            <person name="Birren B."/>
        </authorList>
    </citation>
    <scope>NUCLEOTIDE SEQUENCE</scope>
    <source>
        <strain evidence="3">R3-111a-1</strain>
    </source>
</reference>
<dbReference type="Proteomes" id="UP000006039">
    <property type="component" value="Unassembled WGS sequence"/>
</dbReference>
<dbReference type="eggNOG" id="ENOG502S1Y6">
    <property type="taxonomic scope" value="Eukaryota"/>
</dbReference>
<reference evidence="4" key="5">
    <citation type="submission" date="2018-04" db="UniProtKB">
        <authorList>
            <consortium name="EnsemblFungi"/>
        </authorList>
    </citation>
    <scope>IDENTIFICATION</scope>
    <source>
        <strain evidence="4">R3-111a-1</strain>
    </source>
</reference>
<evidence type="ECO:0000256" key="2">
    <source>
        <dbReference type="SAM" id="SignalP"/>
    </source>
</evidence>
<dbReference type="VEuPathDB" id="FungiDB:GGTG_05663"/>
<dbReference type="STRING" id="644352.J3NWK0"/>
<dbReference type="RefSeq" id="XP_009221732.1">
    <property type="nucleotide sequence ID" value="XM_009223468.1"/>
</dbReference>
<dbReference type="AlphaFoldDB" id="J3NWK0"/>
<gene>
    <name evidence="4" type="primary">20346121</name>
    <name evidence="3" type="ORF">GGTG_05663</name>
</gene>
<sequence>MVSMRFFVGAVLAAASVSAVTIEDPLEMASRLLKRQEPGSPAYNCHDTCGQALRQGRFSGDARCSNDVFKTNYGNCLKCAGPENVNIWSMYGRGLEAFGRGCGLSTTPASGKQDPVPPAIPAVGPAGSAQSSTPAPTTAPATSTRPPAPSGSVRSTSSSSGGNSSTAAATSTSRPSSPPVPAGAADFLPNAGMAALVYAAVFAAAHML</sequence>